<comment type="caution">
    <text evidence="12">The sequence shown here is derived from an EMBL/GenBank/DDBJ whole genome shotgun (WGS) entry which is preliminary data.</text>
</comment>
<name>A0A4Q5M299_9BACT</name>
<evidence type="ECO:0000256" key="2">
    <source>
        <dbReference type="ARBA" id="ARBA00006555"/>
    </source>
</evidence>
<feature type="transmembrane region" description="Helical" evidence="10">
    <location>
        <begin position="33"/>
        <end position="52"/>
    </location>
</feature>
<dbReference type="GO" id="GO:0031992">
    <property type="term" value="F:energy transducer activity"/>
    <property type="evidence" value="ECO:0007669"/>
    <property type="project" value="InterPro"/>
</dbReference>
<dbReference type="EMBL" id="SEWF01000011">
    <property type="protein sequence ID" value="RYU95937.1"/>
    <property type="molecule type" value="Genomic_DNA"/>
</dbReference>
<accession>A0A4Q5M299</accession>
<dbReference type="Gene3D" id="3.30.1150.10">
    <property type="match status" value="1"/>
</dbReference>
<evidence type="ECO:0000313" key="12">
    <source>
        <dbReference type="EMBL" id="RYU95937.1"/>
    </source>
</evidence>
<evidence type="ECO:0000256" key="10">
    <source>
        <dbReference type="SAM" id="Phobius"/>
    </source>
</evidence>
<keyword evidence="6 10" id="KW-0812">Transmembrane</keyword>
<dbReference type="PANTHER" id="PTHR33446">
    <property type="entry name" value="PROTEIN TONB-RELATED"/>
    <property type="match status" value="1"/>
</dbReference>
<keyword evidence="8 10" id="KW-1133">Transmembrane helix</keyword>
<keyword evidence="5" id="KW-0997">Cell inner membrane</keyword>
<evidence type="ECO:0000259" key="11">
    <source>
        <dbReference type="PROSITE" id="PS52015"/>
    </source>
</evidence>
<keyword evidence="13" id="KW-1185">Reference proteome</keyword>
<keyword evidence="3" id="KW-0813">Transport</keyword>
<protein>
    <submittedName>
        <fullName evidence="12">Energy transducer TonB</fullName>
    </submittedName>
</protein>
<dbReference type="GO" id="GO:0098797">
    <property type="term" value="C:plasma membrane protein complex"/>
    <property type="evidence" value="ECO:0007669"/>
    <property type="project" value="TreeGrafter"/>
</dbReference>
<gene>
    <name evidence="12" type="ORF">EWM59_09910</name>
</gene>
<dbReference type="GO" id="GO:0015031">
    <property type="term" value="P:protein transport"/>
    <property type="evidence" value="ECO:0007669"/>
    <property type="project" value="UniProtKB-KW"/>
</dbReference>
<evidence type="ECO:0000256" key="6">
    <source>
        <dbReference type="ARBA" id="ARBA00022692"/>
    </source>
</evidence>
<comment type="subcellular location">
    <subcellularLocation>
        <location evidence="1">Cell inner membrane</location>
        <topology evidence="1">Single-pass membrane protein</topology>
        <orientation evidence="1">Periplasmic side</orientation>
    </subcellularLocation>
</comment>
<evidence type="ECO:0000256" key="9">
    <source>
        <dbReference type="ARBA" id="ARBA00023136"/>
    </source>
</evidence>
<dbReference type="Pfam" id="PF03544">
    <property type="entry name" value="TonB_C"/>
    <property type="match status" value="1"/>
</dbReference>
<dbReference type="InterPro" id="IPR003538">
    <property type="entry name" value="TonB"/>
</dbReference>
<keyword evidence="7" id="KW-0653">Protein transport</keyword>
<keyword evidence="9 10" id="KW-0472">Membrane</keyword>
<dbReference type="InterPro" id="IPR037682">
    <property type="entry name" value="TonB_C"/>
</dbReference>
<feature type="domain" description="TonB C-terminal" evidence="11">
    <location>
        <begin position="175"/>
        <end position="265"/>
    </location>
</feature>
<organism evidence="12 13">
    <name type="scientific">Emticicia agri</name>
    <dbReference type="NCBI Taxonomy" id="2492393"/>
    <lineage>
        <taxon>Bacteria</taxon>
        <taxon>Pseudomonadati</taxon>
        <taxon>Bacteroidota</taxon>
        <taxon>Cytophagia</taxon>
        <taxon>Cytophagales</taxon>
        <taxon>Leadbetterellaceae</taxon>
        <taxon>Emticicia</taxon>
    </lineage>
</organism>
<dbReference type="PANTHER" id="PTHR33446:SF2">
    <property type="entry name" value="PROTEIN TONB"/>
    <property type="match status" value="1"/>
</dbReference>
<sequence>MPVTLDEIIFEHRNKNYGAYELRKTYTSTVNRAMWIGITLFSALFITSYIFAHQKDKEEKVTIVELNPGLIKPDEIPPVEPLPEPEPPREVERARTIQYVAPEVVQNTEEEIPPPTPEEMETAVISTATTPGEDATSIITEAPPAIAPPVETKIAEVEDENKEFITVEVNPSFVGGTSELYKFLGKTLQYPSAAQRNNVGGRVYMSFVIEKDGSITDVKVVKGVGFGLDEEATRVVKLMPKWIPGKQNGRNVRVRFTLPVTFKLE</sequence>
<dbReference type="InterPro" id="IPR051045">
    <property type="entry name" value="TonB-dependent_transducer"/>
</dbReference>
<dbReference type="PROSITE" id="PS52015">
    <property type="entry name" value="TONB_CTD"/>
    <property type="match status" value="1"/>
</dbReference>
<dbReference type="AlphaFoldDB" id="A0A4Q5M299"/>
<evidence type="ECO:0000256" key="8">
    <source>
        <dbReference type="ARBA" id="ARBA00022989"/>
    </source>
</evidence>
<comment type="similarity">
    <text evidence="2">Belongs to the TonB family.</text>
</comment>
<dbReference type="GO" id="GO:0015891">
    <property type="term" value="P:siderophore transport"/>
    <property type="evidence" value="ECO:0007669"/>
    <property type="project" value="InterPro"/>
</dbReference>
<reference evidence="12 13" key="1">
    <citation type="submission" date="2019-02" db="EMBL/GenBank/DDBJ databases">
        <title>Bacterial novel species Emticicia sp. 17J42-9 isolated from soil.</title>
        <authorList>
            <person name="Jung H.-Y."/>
        </authorList>
    </citation>
    <scope>NUCLEOTIDE SEQUENCE [LARGE SCALE GENOMIC DNA]</scope>
    <source>
        <strain evidence="12 13">17J42-9</strain>
    </source>
</reference>
<dbReference type="PRINTS" id="PR01374">
    <property type="entry name" value="TONBPROTEIN"/>
</dbReference>
<proteinExistence type="inferred from homology"/>
<evidence type="ECO:0000256" key="5">
    <source>
        <dbReference type="ARBA" id="ARBA00022519"/>
    </source>
</evidence>
<dbReference type="SUPFAM" id="SSF74653">
    <property type="entry name" value="TolA/TonB C-terminal domain"/>
    <property type="match status" value="1"/>
</dbReference>
<evidence type="ECO:0000313" key="13">
    <source>
        <dbReference type="Proteomes" id="UP000293162"/>
    </source>
</evidence>
<dbReference type="InterPro" id="IPR006260">
    <property type="entry name" value="TonB/TolA_C"/>
</dbReference>
<dbReference type="OrthoDB" id="9812355at2"/>
<evidence type="ECO:0000256" key="7">
    <source>
        <dbReference type="ARBA" id="ARBA00022927"/>
    </source>
</evidence>
<evidence type="ECO:0000256" key="1">
    <source>
        <dbReference type="ARBA" id="ARBA00004383"/>
    </source>
</evidence>
<dbReference type="Proteomes" id="UP000293162">
    <property type="component" value="Unassembled WGS sequence"/>
</dbReference>
<dbReference type="NCBIfam" id="TIGR01352">
    <property type="entry name" value="tonB_Cterm"/>
    <property type="match status" value="1"/>
</dbReference>
<dbReference type="GO" id="GO:0030288">
    <property type="term" value="C:outer membrane-bounded periplasmic space"/>
    <property type="evidence" value="ECO:0007669"/>
    <property type="project" value="InterPro"/>
</dbReference>
<evidence type="ECO:0000256" key="4">
    <source>
        <dbReference type="ARBA" id="ARBA00022475"/>
    </source>
</evidence>
<evidence type="ECO:0000256" key="3">
    <source>
        <dbReference type="ARBA" id="ARBA00022448"/>
    </source>
</evidence>
<dbReference type="GO" id="GO:0055085">
    <property type="term" value="P:transmembrane transport"/>
    <property type="evidence" value="ECO:0007669"/>
    <property type="project" value="InterPro"/>
</dbReference>
<keyword evidence="4" id="KW-1003">Cell membrane</keyword>